<evidence type="ECO:0000313" key="3">
    <source>
        <dbReference type="Proteomes" id="UP000199087"/>
    </source>
</evidence>
<gene>
    <name evidence="2" type="ORF">BN000_04742</name>
</gene>
<reference evidence="3" key="1">
    <citation type="submission" date="2015-05" db="EMBL/GenBank/DDBJ databases">
        <authorList>
            <person name="Urmite Genomes"/>
        </authorList>
    </citation>
    <scope>NUCLEOTIDE SEQUENCE [LARGE SCALE GENOMIC DNA]</scope>
    <source>
        <strain evidence="3">LF1</strain>
    </source>
</reference>
<dbReference type="AlphaFoldDB" id="A0A0U1P384"/>
<organism evidence="2 3">
    <name type="scientific">Neobacillus massiliamazoniensis</name>
    <dbReference type="NCBI Taxonomy" id="1499688"/>
    <lineage>
        <taxon>Bacteria</taxon>
        <taxon>Bacillati</taxon>
        <taxon>Bacillota</taxon>
        <taxon>Bacilli</taxon>
        <taxon>Bacillales</taxon>
        <taxon>Bacillaceae</taxon>
        <taxon>Neobacillus</taxon>
    </lineage>
</organism>
<evidence type="ECO:0000256" key="1">
    <source>
        <dbReference type="SAM" id="Phobius"/>
    </source>
</evidence>
<dbReference type="Proteomes" id="UP000199087">
    <property type="component" value="Unassembled WGS sequence"/>
</dbReference>
<protein>
    <submittedName>
        <fullName evidence="2">Uncharacterized protein</fullName>
    </submittedName>
</protein>
<keyword evidence="1" id="KW-0812">Transmembrane</keyword>
<sequence>MTIKNVLISSLISVVLSVVILSCLRANGINIHSDSIPGYVIFVVIYLLSLFAIKSRTKS</sequence>
<accession>A0A0U1P384</accession>
<dbReference type="PROSITE" id="PS51257">
    <property type="entry name" value="PROKAR_LIPOPROTEIN"/>
    <property type="match status" value="1"/>
</dbReference>
<evidence type="ECO:0000313" key="2">
    <source>
        <dbReference type="EMBL" id="CRK84696.1"/>
    </source>
</evidence>
<keyword evidence="3" id="KW-1185">Reference proteome</keyword>
<keyword evidence="1" id="KW-0472">Membrane</keyword>
<proteinExistence type="predicted"/>
<name>A0A0U1P384_9BACI</name>
<dbReference type="EMBL" id="CVRB01000005">
    <property type="protein sequence ID" value="CRK84696.1"/>
    <property type="molecule type" value="Genomic_DNA"/>
</dbReference>
<feature type="transmembrane region" description="Helical" evidence="1">
    <location>
        <begin position="36"/>
        <end position="53"/>
    </location>
</feature>
<keyword evidence="1" id="KW-1133">Transmembrane helix</keyword>